<keyword evidence="4" id="KW-0520">NAD</keyword>
<reference evidence="7 8" key="1">
    <citation type="submission" date="2018-05" db="EMBL/GenBank/DDBJ databases">
        <title>Genomic Encyclopedia of Type Strains, Phase IV (KMG-IV): sequencing the most valuable type-strain genomes for metagenomic binning, comparative biology and taxonomic classification.</title>
        <authorList>
            <person name="Goeker M."/>
        </authorList>
    </citation>
    <scope>NUCLEOTIDE SEQUENCE [LARGE SCALE GENOMIC DNA]</scope>
    <source>
        <strain evidence="7 8">DSM 6462</strain>
    </source>
</reference>
<comment type="similarity">
    <text evidence="1">Belongs to the class-I pyridine nucleotide-disulfide oxidoreductase family.</text>
</comment>
<evidence type="ECO:0000256" key="2">
    <source>
        <dbReference type="ARBA" id="ARBA00022630"/>
    </source>
</evidence>
<dbReference type="PRINTS" id="PR00411">
    <property type="entry name" value="PNDRDTASEI"/>
</dbReference>
<dbReference type="InterPro" id="IPR001100">
    <property type="entry name" value="Pyr_nuc-diS_OxRdtase"/>
</dbReference>
<dbReference type="InterPro" id="IPR023753">
    <property type="entry name" value="FAD/NAD-binding_dom"/>
</dbReference>
<dbReference type="EMBL" id="QJJK01000001">
    <property type="protein sequence ID" value="PXW64558.1"/>
    <property type="molecule type" value="Genomic_DNA"/>
</dbReference>
<dbReference type="InterPro" id="IPR036188">
    <property type="entry name" value="FAD/NAD-bd_sf"/>
</dbReference>
<dbReference type="PANTHER" id="PTHR43014:SF2">
    <property type="entry name" value="MERCURIC REDUCTASE"/>
    <property type="match status" value="1"/>
</dbReference>
<dbReference type="PIRSF" id="PIRSF000350">
    <property type="entry name" value="Mercury_reductase_MerA"/>
    <property type="match status" value="1"/>
</dbReference>
<keyword evidence="2" id="KW-0285">Flavoprotein</keyword>
<dbReference type="SUPFAM" id="SSF51905">
    <property type="entry name" value="FAD/NAD(P)-binding domain"/>
    <property type="match status" value="1"/>
</dbReference>
<protein>
    <submittedName>
        <fullName evidence="7">Pyruvate/2-oxoglutarate dehydrogenase complex dihydrolipoamide dehydrogenase (E3) component</fullName>
    </submittedName>
</protein>
<dbReference type="Gene3D" id="3.50.50.60">
    <property type="entry name" value="FAD/NAD(P)-binding domain"/>
    <property type="match status" value="2"/>
</dbReference>
<dbReference type="InterPro" id="IPR004099">
    <property type="entry name" value="Pyr_nucl-diS_OxRdtase_dimer"/>
</dbReference>
<dbReference type="Proteomes" id="UP000248021">
    <property type="component" value="Unassembled WGS sequence"/>
</dbReference>
<feature type="domain" description="FAD/NAD(P)-binding" evidence="6">
    <location>
        <begin position="8"/>
        <end position="307"/>
    </location>
</feature>
<dbReference type="PANTHER" id="PTHR43014">
    <property type="entry name" value="MERCURIC REDUCTASE"/>
    <property type="match status" value="1"/>
</dbReference>
<dbReference type="PRINTS" id="PR00368">
    <property type="entry name" value="FADPNR"/>
</dbReference>
<dbReference type="SUPFAM" id="SSF55424">
    <property type="entry name" value="FAD/NAD-linked reductases, dimerisation (C-terminal) domain"/>
    <property type="match status" value="1"/>
</dbReference>
<dbReference type="Gene3D" id="3.30.390.30">
    <property type="match status" value="1"/>
</dbReference>
<evidence type="ECO:0000256" key="3">
    <source>
        <dbReference type="ARBA" id="ARBA00022827"/>
    </source>
</evidence>
<evidence type="ECO:0000256" key="1">
    <source>
        <dbReference type="ARBA" id="ARBA00007532"/>
    </source>
</evidence>
<feature type="binding site" evidence="4">
    <location>
        <begin position="141"/>
        <end position="143"/>
    </location>
    <ligand>
        <name>FAD</name>
        <dbReference type="ChEBI" id="CHEBI:57692"/>
    </ligand>
</feature>
<feature type="domain" description="Pyridine nucleotide-disulphide oxidoreductase dimerisation" evidence="5">
    <location>
        <begin position="345"/>
        <end position="446"/>
    </location>
</feature>
<proteinExistence type="inferred from homology"/>
<dbReference type="GO" id="GO:0050660">
    <property type="term" value="F:flavin adenine dinucleotide binding"/>
    <property type="evidence" value="ECO:0007669"/>
    <property type="project" value="TreeGrafter"/>
</dbReference>
<dbReference type="AlphaFoldDB" id="A0A2V3UUZ8"/>
<accession>A0A2V3UUZ8</accession>
<evidence type="ECO:0000313" key="7">
    <source>
        <dbReference type="EMBL" id="PXW64558.1"/>
    </source>
</evidence>
<keyword evidence="4" id="KW-0547">Nucleotide-binding</keyword>
<dbReference type="GO" id="GO:0003955">
    <property type="term" value="F:NAD(P)H dehydrogenase (quinone) activity"/>
    <property type="evidence" value="ECO:0007669"/>
    <property type="project" value="TreeGrafter"/>
</dbReference>
<dbReference type="Pfam" id="PF02852">
    <property type="entry name" value="Pyr_redox_dim"/>
    <property type="match status" value="1"/>
</dbReference>
<sequence length="477" mass="50155">MAEILRPDLCVVGAGPGGFTAAATAALFGAPVVLVANQAIDGPWRSAGAAASAALSYAGAHVRAARDSAFLGMGTSTARINHPRVHAHVQRVVAASVAEESPYRLAALGVRVLQDEARFIDRRSLLVGETTVTPRRFLIATGSEPVIPDIPGLADIDVLTDDSILDTTHHPERLVIIGAGRTGVTLAQAQRRLGAEVTLIDRGPALRREDAEIAAFALAALRQEGITIHERATIKRVEATRDAKRVDVETEADGSIVVEASHICVAVGRKPTFGGLDLQAAGVATGGAGIALGRGSATSNRRIYALGLASGEGADSHFAAHLAKDEARRIVRGMLFRAAPAAPVVPRLTMTDPEIATVGLSEAEARARHGDVRILRAPFAQNERAEADRAVAGEIKVVLTRRGRILGCAIAGAAAGELIIPWTLAIAEGLTIAQVSRLEMPTLTYSAVSRDAALSFYAPQTRSRWVRGMARFLRLFG</sequence>
<comment type="cofactor">
    <cofactor evidence="4">
        <name>FAD</name>
        <dbReference type="ChEBI" id="CHEBI:57692"/>
    </cofactor>
    <text evidence="4">Binds 1 FAD per subunit.</text>
</comment>
<name>A0A2V3UUZ8_9HYPH</name>
<dbReference type="OrthoDB" id="9781772at2"/>
<keyword evidence="7" id="KW-0670">Pyruvate</keyword>
<gene>
    <name evidence="7" type="ORF">C7450_101314</name>
</gene>
<keyword evidence="8" id="KW-1185">Reference proteome</keyword>
<dbReference type="InterPro" id="IPR016156">
    <property type="entry name" value="FAD/NAD-linked_Rdtase_dimer_sf"/>
</dbReference>
<evidence type="ECO:0000259" key="6">
    <source>
        <dbReference type="Pfam" id="PF07992"/>
    </source>
</evidence>
<keyword evidence="3 4" id="KW-0274">FAD</keyword>
<dbReference type="RefSeq" id="WP_110372626.1">
    <property type="nucleotide sequence ID" value="NZ_JAHBRY010000001.1"/>
</dbReference>
<organism evidence="7 8">
    <name type="scientific">Chelatococcus asaccharovorans</name>
    <dbReference type="NCBI Taxonomy" id="28210"/>
    <lineage>
        <taxon>Bacteria</taxon>
        <taxon>Pseudomonadati</taxon>
        <taxon>Pseudomonadota</taxon>
        <taxon>Alphaproteobacteria</taxon>
        <taxon>Hyphomicrobiales</taxon>
        <taxon>Chelatococcaceae</taxon>
        <taxon>Chelatococcus</taxon>
    </lineage>
</organism>
<comment type="caution">
    <text evidence="7">The sequence shown here is derived from an EMBL/GenBank/DDBJ whole genome shotgun (WGS) entry which is preliminary data.</text>
</comment>
<feature type="binding site" evidence="4">
    <location>
        <position position="268"/>
    </location>
    <ligand>
        <name>NAD(+)</name>
        <dbReference type="ChEBI" id="CHEBI:57540"/>
    </ligand>
</feature>
<evidence type="ECO:0000313" key="8">
    <source>
        <dbReference type="Proteomes" id="UP000248021"/>
    </source>
</evidence>
<dbReference type="Pfam" id="PF07992">
    <property type="entry name" value="Pyr_redox_2"/>
    <property type="match status" value="1"/>
</dbReference>
<evidence type="ECO:0000256" key="4">
    <source>
        <dbReference type="PIRSR" id="PIRSR000350-3"/>
    </source>
</evidence>
<evidence type="ECO:0000259" key="5">
    <source>
        <dbReference type="Pfam" id="PF02852"/>
    </source>
</evidence>